<organism evidence="1 2">
    <name type="scientific">Segetibacter aerophilus</name>
    <dbReference type="NCBI Taxonomy" id="670293"/>
    <lineage>
        <taxon>Bacteria</taxon>
        <taxon>Pseudomonadati</taxon>
        <taxon>Bacteroidota</taxon>
        <taxon>Chitinophagia</taxon>
        <taxon>Chitinophagales</taxon>
        <taxon>Chitinophagaceae</taxon>
        <taxon>Segetibacter</taxon>
    </lineage>
</organism>
<evidence type="ECO:0000313" key="2">
    <source>
        <dbReference type="Proteomes" id="UP000321513"/>
    </source>
</evidence>
<dbReference type="AlphaFoldDB" id="A0A512BHS4"/>
<accession>A0A512BHS4</accession>
<reference evidence="1 2" key="1">
    <citation type="submission" date="2019-07" db="EMBL/GenBank/DDBJ databases">
        <title>Whole genome shotgun sequence of Segetibacter aerophilus NBRC 106135.</title>
        <authorList>
            <person name="Hosoyama A."/>
            <person name="Uohara A."/>
            <person name="Ohji S."/>
            <person name="Ichikawa N."/>
        </authorList>
    </citation>
    <scope>NUCLEOTIDE SEQUENCE [LARGE SCALE GENOMIC DNA]</scope>
    <source>
        <strain evidence="1 2">NBRC 106135</strain>
    </source>
</reference>
<gene>
    <name evidence="1" type="ORF">SAE01_40250</name>
</gene>
<dbReference type="Proteomes" id="UP000321513">
    <property type="component" value="Unassembled WGS sequence"/>
</dbReference>
<sequence>MCNYINDPKDLYKSWNMSKDLQMKMNLLIHSSEMIECYSSDLDLLAIREQTISSLCSLLYQDFLFLKEGFEKIGVNKENIEMHCSYLQVFKGLFGYTLFLDDKLNLNEIATELKRFDIL</sequence>
<name>A0A512BHS4_9BACT</name>
<evidence type="ECO:0000313" key="1">
    <source>
        <dbReference type="EMBL" id="GEO11529.1"/>
    </source>
</evidence>
<keyword evidence="2" id="KW-1185">Reference proteome</keyword>
<protein>
    <submittedName>
        <fullName evidence="1">Uncharacterized protein</fullName>
    </submittedName>
</protein>
<proteinExistence type="predicted"/>
<dbReference type="EMBL" id="BJYT01000024">
    <property type="protein sequence ID" value="GEO11529.1"/>
    <property type="molecule type" value="Genomic_DNA"/>
</dbReference>
<comment type="caution">
    <text evidence="1">The sequence shown here is derived from an EMBL/GenBank/DDBJ whole genome shotgun (WGS) entry which is preliminary data.</text>
</comment>